<evidence type="ECO:0000259" key="12">
    <source>
        <dbReference type="Pfam" id="PF07244"/>
    </source>
</evidence>
<protein>
    <recommendedName>
        <fullName evidence="3">Translocation and assembly module subunit TamA</fullName>
    </recommendedName>
    <alternativeName>
        <fullName evidence="9">Autotransporter assembly factor TamA</fullName>
    </alternativeName>
</protein>
<evidence type="ECO:0000256" key="3">
    <source>
        <dbReference type="ARBA" id="ARBA00015419"/>
    </source>
</evidence>
<dbReference type="Pfam" id="PF17243">
    <property type="entry name" value="POTRA_TamA_1"/>
    <property type="match status" value="1"/>
</dbReference>
<dbReference type="Gene3D" id="3.10.20.310">
    <property type="entry name" value="membrane protein fhac"/>
    <property type="match status" value="3"/>
</dbReference>
<dbReference type="EMBL" id="NRRY01000036">
    <property type="protein sequence ID" value="MBK1620287.1"/>
    <property type="molecule type" value="Genomic_DNA"/>
</dbReference>
<evidence type="ECO:0000259" key="11">
    <source>
        <dbReference type="Pfam" id="PF01103"/>
    </source>
</evidence>
<dbReference type="Pfam" id="PF01103">
    <property type="entry name" value="Omp85"/>
    <property type="match status" value="1"/>
</dbReference>
<feature type="domain" description="TamA POTRA" evidence="13">
    <location>
        <begin position="47"/>
        <end position="128"/>
    </location>
</feature>
<comment type="similarity">
    <text evidence="2">Belongs to the TamA family.</text>
</comment>
<evidence type="ECO:0000256" key="4">
    <source>
        <dbReference type="ARBA" id="ARBA00022452"/>
    </source>
</evidence>
<dbReference type="AlphaFoldDB" id="A0A9X0WBC5"/>
<evidence type="ECO:0000256" key="7">
    <source>
        <dbReference type="ARBA" id="ARBA00023136"/>
    </source>
</evidence>
<dbReference type="InterPro" id="IPR039910">
    <property type="entry name" value="D15-like"/>
</dbReference>
<evidence type="ECO:0000313" key="14">
    <source>
        <dbReference type="EMBL" id="MBK1620287.1"/>
    </source>
</evidence>
<dbReference type="InterPro" id="IPR010827">
    <property type="entry name" value="BamA/TamA_POTRA"/>
</dbReference>
<keyword evidence="6" id="KW-0732">Signal</keyword>
<dbReference type="Proteomes" id="UP001138768">
    <property type="component" value="Unassembled WGS sequence"/>
</dbReference>
<reference evidence="14 15" key="1">
    <citation type="journal article" date="2020" name="Microorganisms">
        <title>Osmotic Adaptation and Compatible Solute Biosynthesis of Phototrophic Bacteria as Revealed from Genome Analyses.</title>
        <authorList>
            <person name="Imhoff J.F."/>
            <person name="Rahn T."/>
            <person name="Kunzel S."/>
            <person name="Keller A."/>
            <person name="Neulinger S.C."/>
        </authorList>
    </citation>
    <scope>NUCLEOTIDE SEQUENCE [LARGE SCALE GENOMIC DNA]</scope>
    <source>
        <strain evidence="14 15">DSM 25653</strain>
    </source>
</reference>
<evidence type="ECO:0000313" key="15">
    <source>
        <dbReference type="Proteomes" id="UP001138768"/>
    </source>
</evidence>
<evidence type="ECO:0000259" key="13">
    <source>
        <dbReference type="Pfam" id="PF17243"/>
    </source>
</evidence>
<dbReference type="PANTHER" id="PTHR12815">
    <property type="entry name" value="SORTING AND ASSEMBLY MACHINERY SAMM50 PROTEIN FAMILY MEMBER"/>
    <property type="match status" value="1"/>
</dbReference>
<dbReference type="Gene3D" id="2.40.160.50">
    <property type="entry name" value="membrane protein fhac: a member of the omp85/tpsb transporter family"/>
    <property type="match status" value="1"/>
</dbReference>
<comment type="subunit">
    <text evidence="10">Interacts with TamB to form the translocation and assembly module (TAM).</text>
</comment>
<proteinExistence type="inferred from homology"/>
<name>A0A9X0WBC5_9GAMM</name>
<comment type="caution">
    <text evidence="14">The sequence shown here is derived from an EMBL/GenBank/DDBJ whole genome shotgun (WGS) entry which is preliminary data.</text>
</comment>
<dbReference type="InterPro" id="IPR035243">
    <property type="entry name" value="TamA_POTRA_Dom_1"/>
</dbReference>
<evidence type="ECO:0000256" key="2">
    <source>
        <dbReference type="ARBA" id="ARBA00010248"/>
    </source>
</evidence>
<keyword evidence="5" id="KW-0812">Transmembrane</keyword>
<keyword evidence="15" id="KW-1185">Reference proteome</keyword>
<dbReference type="RefSeq" id="WP_200247038.1">
    <property type="nucleotide sequence ID" value="NZ_NRRY01000036.1"/>
</dbReference>
<sequence>MSLFGHQDSTPALLTLIERKRWLAVVGLGLAALLILLPADAQALSLEVKLSGLEGRYQANVQALLGLYQERGDKDMSVPRLRALYRRAPEQIREALAPFGLYRVEIESTLTEPAADDGAWIASFEVDPGEPVKIGRIDYQITGPGADNPRFPKQFPMQVGDPLIHADYEKAKSSIVNIASEEGYIDANLAQHLVLIDPVAYEAIIAFHLDTGEQFYLGKVRFNQDLLDDRFLAKFVNFKPGVIYNPELLLGLQGRLISTEYFDEVEIQPLQDQAGPDRQVPIEVIANRNKANVYRFGVGYGTDVGPRFSLDYRRRYIGRRGHNLKAEIEISQIEQSLAAEYRIPIRNPVQDYLLIRPEFYAFDTDSRQGDLFKLSVAQSVRTKNGWRRILGVDYRYEDFSVASEDDGTFNGLVPNISWSKVVADDPINTRNGYKINYYLQGTSEDLLSTSNWFSGQLNYKLIKSLGERMRFIGRTNLGAIWAASVDDVPASQRFFAGGDNSIRGWGFDVLGPDDPLDNETVGGRFLAVGSLELEHQIVGNWGGAVFTDFGNAFDPDYQDEWQQSVGVGIRYSTPIGPVRVDLAYALTKDPAGFRLHFAIGPDL</sequence>
<evidence type="ECO:0000256" key="5">
    <source>
        <dbReference type="ARBA" id="ARBA00022692"/>
    </source>
</evidence>
<evidence type="ECO:0000256" key="10">
    <source>
        <dbReference type="ARBA" id="ARBA00093548"/>
    </source>
</evidence>
<dbReference type="GO" id="GO:0009279">
    <property type="term" value="C:cell outer membrane"/>
    <property type="evidence" value="ECO:0007669"/>
    <property type="project" value="UniProtKB-SubCell"/>
</dbReference>
<feature type="domain" description="Bacterial surface antigen (D15)" evidence="11">
    <location>
        <begin position="320"/>
        <end position="600"/>
    </location>
</feature>
<comment type="subcellular location">
    <subcellularLocation>
        <location evidence="1">Cell outer membrane</location>
    </subcellularLocation>
</comment>
<keyword evidence="8" id="KW-0998">Cell outer membrane</keyword>
<organism evidence="14 15">
    <name type="scientific">Lamprobacter modestohalophilus</name>
    <dbReference type="NCBI Taxonomy" id="1064514"/>
    <lineage>
        <taxon>Bacteria</taxon>
        <taxon>Pseudomonadati</taxon>
        <taxon>Pseudomonadota</taxon>
        <taxon>Gammaproteobacteria</taxon>
        <taxon>Chromatiales</taxon>
        <taxon>Chromatiaceae</taxon>
        <taxon>Lamprobacter</taxon>
    </lineage>
</organism>
<dbReference type="InterPro" id="IPR000184">
    <property type="entry name" value="Bac_surfAg_D15"/>
</dbReference>
<dbReference type="Pfam" id="PF07244">
    <property type="entry name" value="POTRA"/>
    <property type="match status" value="1"/>
</dbReference>
<evidence type="ECO:0000256" key="6">
    <source>
        <dbReference type="ARBA" id="ARBA00022729"/>
    </source>
</evidence>
<keyword evidence="7" id="KW-0472">Membrane</keyword>
<feature type="domain" description="POTRA" evidence="12">
    <location>
        <begin position="216"/>
        <end position="275"/>
    </location>
</feature>
<dbReference type="PANTHER" id="PTHR12815:SF47">
    <property type="entry name" value="TRANSLOCATION AND ASSEMBLY MODULE SUBUNIT TAMA"/>
    <property type="match status" value="1"/>
</dbReference>
<evidence type="ECO:0000256" key="8">
    <source>
        <dbReference type="ARBA" id="ARBA00023237"/>
    </source>
</evidence>
<evidence type="ECO:0000256" key="1">
    <source>
        <dbReference type="ARBA" id="ARBA00004442"/>
    </source>
</evidence>
<keyword evidence="4" id="KW-1134">Transmembrane beta strand</keyword>
<evidence type="ECO:0000256" key="9">
    <source>
        <dbReference type="ARBA" id="ARBA00033063"/>
    </source>
</evidence>
<gene>
    <name evidence="14" type="ORF">CKO42_17935</name>
</gene>
<accession>A0A9X0WBC5</accession>